<evidence type="ECO:0000313" key="3">
    <source>
        <dbReference type="Proteomes" id="UP000672011"/>
    </source>
</evidence>
<name>A0ABX7XAZ6_9FLAO</name>
<proteinExistence type="predicted"/>
<feature type="signal peptide" evidence="1">
    <location>
        <begin position="1"/>
        <end position="19"/>
    </location>
</feature>
<keyword evidence="1" id="KW-0732">Signal</keyword>
<gene>
    <name evidence="2" type="ORF">J9309_09700</name>
</gene>
<accession>A0ABX7XAZ6</accession>
<dbReference type="RefSeq" id="WP_230475692.1">
    <property type="nucleotide sequence ID" value="NZ_CP072842.1"/>
</dbReference>
<reference evidence="2 3" key="1">
    <citation type="journal article" date="2021" name="Int. J. Syst. Evol. Microbiol.">
        <title>Faecalibacter bovis sp. nov., isolated from cow faeces.</title>
        <authorList>
            <person name="Li F."/>
            <person name="Zhao W."/>
            <person name="Hong Q."/>
            <person name="Shao Q."/>
            <person name="Song J."/>
            <person name="Yang S."/>
        </authorList>
    </citation>
    <scope>NUCLEOTIDE SEQUENCE [LARGE SCALE GENOMIC DNA]</scope>
    <source>
        <strain evidence="2 3">ZY171143</strain>
    </source>
</reference>
<sequence>MKTVLIIIFLTISSQIVNAQNRVFKIEKFSNNEIKETKIDTINAKQIIDLNFYRKNFSKPYLFPTEFTNLKYKNEVVVNWNSEKTEKDFKQNWTYTFTFDENSRVVKYEYSGCLVCSQLPYETLIKYDKNKRPIELIESYKTLKSVESSKNNSLHNLTSKVYKIEYNERNEVRTLLLYNSEYLIEKIELIN</sequence>
<organism evidence="2 3">
    <name type="scientific">Faecalibacter bovis</name>
    <dbReference type="NCBI Taxonomy" id="2898187"/>
    <lineage>
        <taxon>Bacteria</taxon>
        <taxon>Pseudomonadati</taxon>
        <taxon>Bacteroidota</taxon>
        <taxon>Flavobacteriia</taxon>
        <taxon>Flavobacteriales</taxon>
        <taxon>Weeksellaceae</taxon>
        <taxon>Faecalibacter</taxon>
    </lineage>
</organism>
<reference evidence="3" key="2">
    <citation type="submission" date="2021-04" db="EMBL/GenBank/DDBJ databases">
        <title>Taxonomy of Flavobacteriaceae bacterium ZY171143.</title>
        <authorList>
            <person name="Li F."/>
        </authorList>
    </citation>
    <scope>NUCLEOTIDE SEQUENCE [LARGE SCALE GENOMIC DNA]</scope>
    <source>
        <strain evidence="3">ZY171143</strain>
    </source>
</reference>
<dbReference type="EMBL" id="CP072842">
    <property type="protein sequence ID" value="QTV05062.1"/>
    <property type="molecule type" value="Genomic_DNA"/>
</dbReference>
<feature type="chain" id="PRO_5045462850" evidence="1">
    <location>
        <begin position="20"/>
        <end position="191"/>
    </location>
</feature>
<protein>
    <submittedName>
        <fullName evidence="2">Uncharacterized protein</fullName>
    </submittedName>
</protein>
<dbReference type="Proteomes" id="UP000672011">
    <property type="component" value="Chromosome"/>
</dbReference>
<evidence type="ECO:0000256" key="1">
    <source>
        <dbReference type="SAM" id="SignalP"/>
    </source>
</evidence>
<evidence type="ECO:0000313" key="2">
    <source>
        <dbReference type="EMBL" id="QTV05062.1"/>
    </source>
</evidence>
<keyword evidence="3" id="KW-1185">Reference proteome</keyword>